<proteinExistence type="predicted"/>
<dbReference type="EMBL" id="BLXT01007525">
    <property type="protein sequence ID" value="GFO39850.1"/>
    <property type="molecule type" value="Genomic_DNA"/>
</dbReference>
<evidence type="ECO:0000313" key="2">
    <source>
        <dbReference type="EMBL" id="GFO39850.1"/>
    </source>
</evidence>
<protein>
    <submittedName>
        <fullName evidence="2">Uncharacterized protein</fullName>
    </submittedName>
</protein>
<comment type="caution">
    <text evidence="2">The sequence shown here is derived from an EMBL/GenBank/DDBJ whole genome shotgun (WGS) entry which is preliminary data.</text>
</comment>
<feature type="region of interest" description="Disordered" evidence="1">
    <location>
        <begin position="94"/>
        <end position="115"/>
    </location>
</feature>
<evidence type="ECO:0000313" key="3">
    <source>
        <dbReference type="Proteomes" id="UP000735302"/>
    </source>
</evidence>
<name>A0AAV4D6U0_9GAST</name>
<gene>
    <name evidence="2" type="ORF">PoB_006635500</name>
</gene>
<evidence type="ECO:0000256" key="1">
    <source>
        <dbReference type="SAM" id="MobiDB-lite"/>
    </source>
</evidence>
<dbReference type="Proteomes" id="UP000735302">
    <property type="component" value="Unassembled WGS sequence"/>
</dbReference>
<reference evidence="2 3" key="1">
    <citation type="journal article" date="2021" name="Elife">
        <title>Chloroplast acquisition without the gene transfer in kleptoplastic sea slugs, Plakobranchus ocellatus.</title>
        <authorList>
            <person name="Maeda T."/>
            <person name="Takahashi S."/>
            <person name="Yoshida T."/>
            <person name="Shimamura S."/>
            <person name="Takaki Y."/>
            <person name="Nagai Y."/>
            <person name="Toyoda A."/>
            <person name="Suzuki Y."/>
            <person name="Arimoto A."/>
            <person name="Ishii H."/>
            <person name="Satoh N."/>
            <person name="Nishiyama T."/>
            <person name="Hasebe M."/>
            <person name="Maruyama T."/>
            <person name="Minagawa J."/>
            <person name="Obokata J."/>
            <person name="Shigenobu S."/>
        </authorList>
    </citation>
    <scope>NUCLEOTIDE SEQUENCE [LARGE SCALE GENOMIC DNA]</scope>
</reference>
<organism evidence="2 3">
    <name type="scientific">Plakobranchus ocellatus</name>
    <dbReference type="NCBI Taxonomy" id="259542"/>
    <lineage>
        <taxon>Eukaryota</taxon>
        <taxon>Metazoa</taxon>
        <taxon>Spiralia</taxon>
        <taxon>Lophotrochozoa</taxon>
        <taxon>Mollusca</taxon>
        <taxon>Gastropoda</taxon>
        <taxon>Heterobranchia</taxon>
        <taxon>Euthyneura</taxon>
        <taxon>Panpulmonata</taxon>
        <taxon>Sacoglossa</taxon>
        <taxon>Placobranchoidea</taxon>
        <taxon>Plakobranchidae</taxon>
        <taxon>Plakobranchus</taxon>
    </lineage>
</organism>
<sequence>MINKFDYDSALKNRKGKYVAWVFSISALGLLDPVLETDYPASDMSSIGGHWLEVIKKTCSSSQKQTSLTARRVVLSESAVNVSTMFMQATTIENAPEQAISTGRERKPRGDTAQRHLLDCRSHSLREV</sequence>
<accession>A0AAV4D6U0</accession>
<feature type="compositionally biased region" description="Basic and acidic residues" evidence="1">
    <location>
        <begin position="103"/>
        <end position="115"/>
    </location>
</feature>
<dbReference type="AlphaFoldDB" id="A0AAV4D6U0"/>
<keyword evidence="3" id="KW-1185">Reference proteome</keyword>